<feature type="domain" description="PAS" evidence="9">
    <location>
        <begin position="585"/>
        <end position="655"/>
    </location>
</feature>
<feature type="coiled-coil region" evidence="6">
    <location>
        <begin position="565"/>
        <end position="592"/>
    </location>
</feature>
<dbReference type="CDD" id="cd16917">
    <property type="entry name" value="HATPase_UhpB-NarQ-NarX-like"/>
    <property type="match status" value="1"/>
</dbReference>
<dbReference type="Proteomes" id="UP000612233">
    <property type="component" value="Unassembled WGS sequence"/>
</dbReference>
<evidence type="ECO:0000259" key="10">
    <source>
        <dbReference type="PROSITE" id="PS50113"/>
    </source>
</evidence>
<evidence type="ECO:0000256" key="3">
    <source>
        <dbReference type="ARBA" id="ARBA00022553"/>
    </source>
</evidence>
<evidence type="ECO:0000256" key="5">
    <source>
        <dbReference type="ARBA" id="ARBA00022777"/>
    </source>
</evidence>
<dbReference type="Pfam" id="PF08448">
    <property type="entry name" value="PAS_4"/>
    <property type="match status" value="2"/>
</dbReference>
<evidence type="ECO:0000256" key="2">
    <source>
        <dbReference type="ARBA" id="ARBA00012438"/>
    </source>
</evidence>
<keyword evidence="3" id="KW-0597">Phosphoprotein</keyword>
<dbReference type="InterPro" id="IPR013656">
    <property type="entry name" value="PAS_4"/>
</dbReference>
<gene>
    <name evidence="11" type="ORF">IC235_21310</name>
</gene>
<dbReference type="PANTHER" id="PTHR43304">
    <property type="entry name" value="PHYTOCHROME-LIKE PROTEIN CPH1"/>
    <property type="match status" value="1"/>
</dbReference>
<dbReference type="AlphaFoldDB" id="A0A927BI59"/>
<dbReference type="Gene3D" id="3.30.450.20">
    <property type="entry name" value="PAS domain"/>
    <property type="match status" value="5"/>
</dbReference>
<keyword evidence="4" id="KW-0808">Transferase</keyword>
<keyword evidence="6" id="KW-0175">Coiled coil</keyword>
<dbReference type="Pfam" id="PF02518">
    <property type="entry name" value="HATPase_c"/>
    <property type="match status" value="1"/>
</dbReference>
<dbReference type="PANTHER" id="PTHR43304:SF1">
    <property type="entry name" value="PAC DOMAIN-CONTAINING PROTEIN"/>
    <property type="match status" value="1"/>
</dbReference>
<feature type="domain" description="PAS" evidence="9">
    <location>
        <begin position="342"/>
        <end position="414"/>
    </location>
</feature>
<dbReference type="InterPro" id="IPR000700">
    <property type="entry name" value="PAS-assoc_C"/>
</dbReference>
<dbReference type="InterPro" id="IPR000014">
    <property type="entry name" value="PAS"/>
</dbReference>
<evidence type="ECO:0000313" key="12">
    <source>
        <dbReference type="Proteomes" id="UP000612233"/>
    </source>
</evidence>
<dbReference type="CDD" id="cd00130">
    <property type="entry name" value="PAS"/>
    <property type="match status" value="3"/>
</dbReference>
<feature type="region of interest" description="Disordered" evidence="7">
    <location>
        <begin position="1"/>
        <end position="20"/>
    </location>
</feature>
<protein>
    <recommendedName>
        <fullName evidence="2">histidine kinase</fullName>
        <ecNumber evidence="2">2.7.13.3</ecNumber>
    </recommendedName>
</protein>
<evidence type="ECO:0000259" key="8">
    <source>
        <dbReference type="PROSITE" id="PS50109"/>
    </source>
</evidence>
<dbReference type="NCBIfam" id="TIGR00229">
    <property type="entry name" value="sensory_box"/>
    <property type="match status" value="4"/>
</dbReference>
<dbReference type="InterPro" id="IPR003594">
    <property type="entry name" value="HATPase_dom"/>
</dbReference>
<keyword evidence="12" id="KW-1185">Reference proteome</keyword>
<dbReference type="Pfam" id="PF08447">
    <property type="entry name" value="PAS_3"/>
    <property type="match status" value="1"/>
</dbReference>
<dbReference type="PROSITE" id="PS50113">
    <property type="entry name" value="PAC"/>
    <property type="match status" value="1"/>
</dbReference>
<dbReference type="InterPro" id="IPR052162">
    <property type="entry name" value="Sensor_kinase/Photoreceptor"/>
</dbReference>
<dbReference type="Pfam" id="PF13426">
    <property type="entry name" value="PAS_9"/>
    <property type="match status" value="2"/>
</dbReference>
<dbReference type="Gene3D" id="1.20.5.1930">
    <property type="match status" value="1"/>
</dbReference>
<comment type="caution">
    <text evidence="11">The sequence shown here is derived from an EMBL/GenBank/DDBJ whole genome shotgun (WGS) entry which is preliminary data.</text>
</comment>
<evidence type="ECO:0000313" key="11">
    <source>
        <dbReference type="EMBL" id="MBD2770432.1"/>
    </source>
</evidence>
<organism evidence="11 12">
    <name type="scientific">Hymenobacter montanus</name>
    <dbReference type="NCBI Taxonomy" id="2771359"/>
    <lineage>
        <taxon>Bacteria</taxon>
        <taxon>Pseudomonadati</taxon>
        <taxon>Bacteroidota</taxon>
        <taxon>Cytophagia</taxon>
        <taxon>Cytophagales</taxon>
        <taxon>Hymenobacteraceae</taxon>
        <taxon>Hymenobacter</taxon>
    </lineage>
</organism>
<dbReference type="InterPro" id="IPR013655">
    <property type="entry name" value="PAS_fold_3"/>
</dbReference>
<reference evidence="11" key="1">
    <citation type="submission" date="2020-09" db="EMBL/GenBank/DDBJ databases">
        <authorList>
            <person name="Kim M.K."/>
        </authorList>
    </citation>
    <scope>NUCLEOTIDE SEQUENCE</scope>
    <source>
        <strain evidence="11">BT664</strain>
    </source>
</reference>
<dbReference type="SMART" id="SM00091">
    <property type="entry name" value="PAS"/>
    <property type="match status" value="5"/>
</dbReference>
<dbReference type="InterPro" id="IPR005467">
    <property type="entry name" value="His_kinase_dom"/>
</dbReference>
<dbReference type="InterPro" id="IPR036890">
    <property type="entry name" value="HATPase_C_sf"/>
</dbReference>
<name>A0A927BI59_9BACT</name>
<feature type="domain" description="PAC" evidence="10">
    <location>
        <begin position="417"/>
        <end position="469"/>
    </location>
</feature>
<dbReference type="SUPFAM" id="SSF55785">
    <property type="entry name" value="PYP-like sensor domain (PAS domain)"/>
    <property type="match status" value="5"/>
</dbReference>
<dbReference type="PROSITE" id="PS50109">
    <property type="entry name" value="HIS_KIN"/>
    <property type="match status" value="1"/>
</dbReference>
<sequence>MNTNSTTDLKRYDDDPASPSPDVHAALLALRARADRRRHLVTTATEHHSPQDLQRLVQELQVHQIELEMQYEDLLLAQAEVQSTRAQYLDLYDFAPVGYYTLSDTGLVEQLNLCGSQLLGTVRQRLVGRRFALFVAPTHRMEFGQFMARLFAAERPLSCEFPLQREDGTLFYAQIEGSQARDPLDSTATARCRLAVVDITARRKATEALAASEERFRKLFTESSDAVVLVQGFVYVDCNNAALRLLGATHKEQVVGHPAWAPAPDRQPDGRPTADVLRAAVADALRTGSQRCEFVMHQVSGAEIWVEAVLTPIEVGGGAPLVHILWRNVTAEREAAAQLRESKARLKLALEASETGVFTWDVRRNELRWDERSQAIFGRPFDPGSVPAGGFTDGLHPDDRERVRAAVEQALAERTPLALDFRVVGPDAAVRYVSSAGRAVVDARSKMLVFAGVLRDVTTRYATENELHYKTLLLEQLLNNMPMMLARLRPDGQYLEAVGAGLQAIGRHDDELVGRNAFEEFPALREPLQTVLGGGQAEFLLRTSAEGRPVTFQNYGFFDEQRQQAVVLSVDVTEAEQQKKQLQAEKEFTQSLLENSVDGIVAFDHEGRITAWNSQATRYFGHERATMLGHSLFEVLPQFDCPQSQELVSRVLAGESVVLTSQRFKDFPGHYDAYHVPLRQGGEIVGGLITFRDVTERNRLAEEATQLRLRQQQEVLSAILHTQETERKRIAEALHNGLGQLLYAAKLNLEGRAGAPASPRASLKLLHEAIRTTRTISFELTPGILEDFGLRTALQELRKRIAPSHLPVHLHLSGLEQRLRPQVEIAVYRVVQELLNNVMKHAEATEVMVHVAHEAGRIEVSVEDDGKGFDPESLAAQPLAGMGLAGVRNRVALLGGQLSINSRVGRGTIISFELQQ</sequence>
<keyword evidence="5" id="KW-0418">Kinase</keyword>
<dbReference type="PRINTS" id="PR00344">
    <property type="entry name" value="BCTRLSENSOR"/>
</dbReference>
<accession>A0A927BI59</accession>
<evidence type="ECO:0000259" key="9">
    <source>
        <dbReference type="PROSITE" id="PS50112"/>
    </source>
</evidence>
<evidence type="ECO:0000256" key="6">
    <source>
        <dbReference type="SAM" id="Coils"/>
    </source>
</evidence>
<dbReference type="Gene3D" id="3.30.565.10">
    <property type="entry name" value="Histidine kinase-like ATPase, C-terminal domain"/>
    <property type="match status" value="1"/>
</dbReference>
<dbReference type="EMBL" id="JACXAD010000038">
    <property type="protein sequence ID" value="MBD2770432.1"/>
    <property type="molecule type" value="Genomic_DNA"/>
</dbReference>
<dbReference type="InterPro" id="IPR004358">
    <property type="entry name" value="Sig_transdc_His_kin-like_C"/>
</dbReference>
<dbReference type="SUPFAM" id="SSF55874">
    <property type="entry name" value="ATPase domain of HSP90 chaperone/DNA topoisomerase II/histidine kinase"/>
    <property type="match status" value="1"/>
</dbReference>
<dbReference type="SMART" id="SM00387">
    <property type="entry name" value="HATPase_c"/>
    <property type="match status" value="1"/>
</dbReference>
<dbReference type="InterPro" id="IPR035965">
    <property type="entry name" value="PAS-like_dom_sf"/>
</dbReference>
<dbReference type="RefSeq" id="WP_191007242.1">
    <property type="nucleotide sequence ID" value="NZ_JACXAD010000038.1"/>
</dbReference>
<evidence type="ECO:0000256" key="1">
    <source>
        <dbReference type="ARBA" id="ARBA00000085"/>
    </source>
</evidence>
<feature type="domain" description="Histidine kinase" evidence="8">
    <location>
        <begin position="729"/>
        <end position="916"/>
    </location>
</feature>
<evidence type="ECO:0000256" key="4">
    <source>
        <dbReference type="ARBA" id="ARBA00022679"/>
    </source>
</evidence>
<proteinExistence type="predicted"/>
<evidence type="ECO:0000256" key="7">
    <source>
        <dbReference type="SAM" id="MobiDB-lite"/>
    </source>
</evidence>
<dbReference type="PROSITE" id="PS50112">
    <property type="entry name" value="PAS"/>
    <property type="match status" value="2"/>
</dbReference>
<dbReference type="EC" id="2.7.13.3" evidence="2"/>
<comment type="catalytic activity">
    <reaction evidence="1">
        <text>ATP + protein L-histidine = ADP + protein N-phospho-L-histidine.</text>
        <dbReference type="EC" id="2.7.13.3"/>
    </reaction>
</comment>
<dbReference type="GO" id="GO:0004673">
    <property type="term" value="F:protein histidine kinase activity"/>
    <property type="evidence" value="ECO:0007669"/>
    <property type="project" value="UniProtKB-EC"/>
</dbReference>